<name>A0AA36NH86_9DINO</name>
<comment type="caution">
    <text evidence="1">The sequence shown here is derived from an EMBL/GenBank/DDBJ whole genome shotgun (WGS) entry which is preliminary data.</text>
</comment>
<dbReference type="Proteomes" id="UP001178507">
    <property type="component" value="Unassembled WGS sequence"/>
</dbReference>
<dbReference type="EMBL" id="CAUJNA010003439">
    <property type="protein sequence ID" value="CAJ1402128.1"/>
    <property type="molecule type" value="Genomic_DNA"/>
</dbReference>
<accession>A0AA36NH86</accession>
<dbReference type="SUPFAM" id="SSF46934">
    <property type="entry name" value="UBA-like"/>
    <property type="match status" value="1"/>
</dbReference>
<gene>
    <name evidence="1" type="ORF">EVOR1521_LOCUS25082</name>
</gene>
<evidence type="ECO:0000313" key="2">
    <source>
        <dbReference type="Proteomes" id="UP001178507"/>
    </source>
</evidence>
<dbReference type="Gene3D" id="1.10.8.10">
    <property type="entry name" value="DNA helicase RuvA subunit, C-terminal domain"/>
    <property type="match status" value="1"/>
</dbReference>
<evidence type="ECO:0000313" key="1">
    <source>
        <dbReference type="EMBL" id="CAJ1402128.1"/>
    </source>
</evidence>
<reference evidence="1" key="1">
    <citation type="submission" date="2023-08" db="EMBL/GenBank/DDBJ databases">
        <authorList>
            <person name="Chen Y."/>
            <person name="Shah S."/>
            <person name="Dougan E. K."/>
            <person name="Thang M."/>
            <person name="Chan C."/>
        </authorList>
    </citation>
    <scope>NUCLEOTIDE SEQUENCE</scope>
</reference>
<proteinExistence type="predicted"/>
<organism evidence="1 2">
    <name type="scientific">Effrenium voratum</name>
    <dbReference type="NCBI Taxonomy" id="2562239"/>
    <lineage>
        <taxon>Eukaryota</taxon>
        <taxon>Sar</taxon>
        <taxon>Alveolata</taxon>
        <taxon>Dinophyceae</taxon>
        <taxon>Suessiales</taxon>
        <taxon>Symbiodiniaceae</taxon>
        <taxon>Effrenium</taxon>
    </lineage>
</organism>
<keyword evidence="2" id="KW-1185">Reference proteome</keyword>
<dbReference type="InterPro" id="IPR009060">
    <property type="entry name" value="UBA-like_sf"/>
</dbReference>
<sequence length="50" mass="5760">MTEQEKIAQLQEVCGIEEEVARHLLEASQWNVEEIDAEPERYSLRADGES</sequence>
<dbReference type="Pfam" id="PF14555">
    <property type="entry name" value="UBA_4"/>
    <property type="match status" value="1"/>
</dbReference>
<dbReference type="AlphaFoldDB" id="A0AA36NH86"/>
<protein>
    <submittedName>
        <fullName evidence="1">Uncharacterized protein</fullName>
    </submittedName>
</protein>